<dbReference type="InterPro" id="IPR008275">
    <property type="entry name" value="CoA_E_activase_dom"/>
</dbReference>
<keyword evidence="5" id="KW-0411">Iron-sulfur</keyword>
<dbReference type="EMBL" id="CP036295">
    <property type="protein sequence ID" value="QCC85946.1"/>
    <property type="molecule type" value="Genomic_DNA"/>
</dbReference>
<feature type="domain" description="ATPase BadF/BadG/BcrA/BcrD type" evidence="6">
    <location>
        <begin position="8"/>
        <end position="255"/>
    </location>
</feature>
<dbReference type="Gene3D" id="3.30.420.40">
    <property type="match status" value="2"/>
</dbReference>
<dbReference type="InterPro" id="IPR043129">
    <property type="entry name" value="ATPase_NBD"/>
</dbReference>
<keyword evidence="3" id="KW-0479">Metal-binding</keyword>
<evidence type="ECO:0000313" key="8">
    <source>
        <dbReference type="Proteomes" id="UP000297065"/>
    </source>
</evidence>
<dbReference type="InterPro" id="IPR051805">
    <property type="entry name" value="Dehydratase_Activator_Redct"/>
</dbReference>
<name>A0A4P7UHY2_DESDE</name>
<dbReference type="Proteomes" id="UP000297065">
    <property type="component" value="Chromosome"/>
</dbReference>
<accession>A0A4P7UHY2</accession>
<dbReference type="GO" id="GO:0051536">
    <property type="term" value="F:iron-sulfur cluster binding"/>
    <property type="evidence" value="ECO:0007669"/>
    <property type="project" value="UniProtKB-KW"/>
</dbReference>
<keyword evidence="4" id="KW-0408">Iron</keyword>
<sequence>MNSILTMGVDIGSSASKCIILQNGEDIVSKSVVAVGAGTSGPGRAMDEALAACGKSAGDIAFVCATGYGRNSVKEANKEVSELSCHARGAVRLFARVRTLIDIGGQDVKAMQISEQGMLVNFVMNDKCAAGTGRFLDVMSRVLEVKLSEMASLGAKATKSVKISSTCTVFAESEVISHLASGVSIPDIIDGIHHSIASKTAGLVKRVGVTPLVAMTGGVAADAEVVRILSEELHTSIQVSPLSVLCGALGAALYAYDSCSKKS</sequence>
<dbReference type="SUPFAM" id="SSF53067">
    <property type="entry name" value="Actin-like ATPase domain"/>
    <property type="match status" value="1"/>
</dbReference>
<dbReference type="GO" id="GO:0046872">
    <property type="term" value="F:metal ion binding"/>
    <property type="evidence" value="ECO:0007669"/>
    <property type="project" value="UniProtKB-KW"/>
</dbReference>
<comment type="cofactor">
    <cofactor evidence="1">
        <name>[4Fe-4S] cluster</name>
        <dbReference type="ChEBI" id="CHEBI:49883"/>
    </cofactor>
</comment>
<dbReference type="OrthoDB" id="9177882at2"/>
<dbReference type="PANTHER" id="PTHR32329">
    <property type="entry name" value="BIFUNCTIONAL PROTEIN [INCLUDES 2-HYDROXYACYL-COA DEHYDRATASE (N-TER) AND ITS ACTIVATOR DOMAIN (C_TERM)-RELATED"/>
    <property type="match status" value="1"/>
</dbReference>
<dbReference type="Pfam" id="PF01869">
    <property type="entry name" value="BcrAD_BadFG"/>
    <property type="match status" value="1"/>
</dbReference>
<evidence type="ECO:0000256" key="3">
    <source>
        <dbReference type="ARBA" id="ARBA00022723"/>
    </source>
</evidence>
<organism evidence="7 8">
    <name type="scientific">Desulfovibrio desulfuricans</name>
    <dbReference type="NCBI Taxonomy" id="876"/>
    <lineage>
        <taxon>Bacteria</taxon>
        <taxon>Pseudomonadati</taxon>
        <taxon>Thermodesulfobacteriota</taxon>
        <taxon>Desulfovibrionia</taxon>
        <taxon>Desulfovibrionales</taxon>
        <taxon>Desulfovibrionaceae</taxon>
        <taxon>Desulfovibrio</taxon>
    </lineage>
</organism>
<dbReference type="AlphaFoldDB" id="A0A4P7UHY2"/>
<dbReference type="RefSeq" id="WP_136400071.1">
    <property type="nucleotide sequence ID" value="NZ_CP036295.1"/>
</dbReference>
<proteinExistence type="predicted"/>
<evidence type="ECO:0000259" key="6">
    <source>
        <dbReference type="Pfam" id="PF01869"/>
    </source>
</evidence>
<dbReference type="PANTHER" id="PTHR32329:SF2">
    <property type="entry name" value="BIFUNCTIONAL PROTEIN [INCLUDES 2-HYDROXYACYL-COA DEHYDRATASE (N-TER) AND ITS ACTIVATOR DOMAIN (C_TERM)"/>
    <property type="match status" value="1"/>
</dbReference>
<evidence type="ECO:0000256" key="2">
    <source>
        <dbReference type="ARBA" id="ARBA00011738"/>
    </source>
</evidence>
<dbReference type="InterPro" id="IPR002731">
    <property type="entry name" value="ATPase_BadF"/>
</dbReference>
<evidence type="ECO:0000256" key="5">
    <source>
        <dbReference type="ARBA" id="ARBA00023014"/>
    </source>
</evidence>
<evidence type="ECO:0000313" key="7">
    <source>
        <dbReference type="EMBL" id="QCC85946.1"/>
    </source>
</evidence>
<dbReference type="FunFam" id="3.30.420.40:FF:000217">
    <property type="entry name" value="2-hydroxyisocaproyl-CoA dehydratase activator"/>
    <property type="match status" value="1"/>
</dbReference>
<evidence type="ECO:0000256" key="1">
    <source>
        <dbReference type="ARBA" id="ARBA00001966"/>
    </source>
</evidence>
<comment type="subunit">
    <text evidence="2">Homodimer.</text>
</comment>
<protein>
    <submittedName>
        <fullName evidence="7">2-hydroxyglutaryl-CoA dehydratase</fullName>
    </submittedName>
</protein>
<evidence type="ECO:0000256" key="4">
    <source>
        <dbReference type="ARBA" id="ARBA00023004"/>
    </source>
</evidence>
<reference evidence="7 8" key="1">
    <citation type="submission" date="2019-02" db="EMBL/GenBank/DDBJ databases">
        <title>Complete Genome Sequence of Desulfovibrio desulfuricans IC1, a Sulfonate Utilizing Anaerobe.</title>
        <authorList>
            <person name="Day L.A."/>
            <person name="De Leon K.B."/>
            <person name="Wall J.D."/>
        </authorList>
    </citation>
    <scope>NUCLEOTIDE SEQUENCE [LARGE SCALE GENOMIC DNA]</scope>
    <source>
        <strain evidence="7 8">IC1</strain>
    </source>
</reference>
<dbReference type="NCBIfam" id="TIGR00241">
    <property type="entry name" value="CoA_E_activ"/>
    <property type="match status" value="1"/>
</dbReference>
<gene>
    <name evidence="7" type="ORF">DDIC_08670</name>
</gene>